<dbReference type="EC" id="3.1.4.12" evidence="4"/>
<dbReference type="SUPFAM" id="SSF56300">
    <property type="entry name" value="Metallo-dependent phosphatases"/>
    <property type="match status" value="1"/>
</dbReference>
<dbReference type="EMBL" id="JAXCGZ010011323">
    <property type="protein sequence ID" value="KAK7075333.1"/>
    <property type="molecule type" value="Genomic_DNA"/>
</dbReference>
<keyword evidence="5" id="KW-1185">Reference proteome</keyword>
<evidence type="ECO:0000313" key="5">
    <source>
        <dbReference type="Proteomes" id="UP001381693"/>
    </source>
</evidence>
<feature type="region of interest" description="Disordered" evidence="3">
    <location>
        <begin position="36"/>
        <end position="55"/>
    </location>
</feature>
<evidence type="ECO:0000256" key="3">
    <source>
        <dbReference type="SAM" id="MobiDB-lite"/>
    </source>
</evidence>
<name>A0AAN8X6I1_HALRR</name>
<protein>
    <submittedName>
        <fullName evidence="4">Sphingomyelin phosphodiesterase</fullName>
        <ecNumber evidence="4">3.1.4.12</ecNumber>
    </submittedName>
</protein>
<keyword evidence="2" id="KW-0325">Glycoprotein</keyword>
<comment type="caution">
    <text evidence="4">The sequence shown here is derived from an EMBL/GenBank/DDBJ whole genome shotgun (WGS) entry which is preliminary data.</text>
</comment>
<dbReference type="PANTHER" id="PTHR10340:SF57">
    <property type="entry name" value="METALLOPHOS DOMAIN-CONTAINING PROTEIN"/>
    <property type="match status" value="1"/>
</dbReference>
<keyword evidence="1 4" id="KW-0378">Hydrolase</keyword>
<gene>
    <name evidence="4" type="primary">SMPD1_2</name>
    <name evidence="4" type="ORF">SK128_000759</name>
</gene>
<dbReference type="AlphaFoldDB" id="A0AAN8X6I1"/>
<dbReference type="PANTHER" id="PTHR10340">
    <property type="entry name" value="SPHINGOMYELIN PHOSPHODIESTERASE"/>
    <property type="match status" value="1"/>
</dbReference>
<accession>A0AAN8X6I1</accession>
<dbReference type="InterPro" id="IPR029052">
    <property type="entry name" value="Metallo-depent_PP-like"/>
</dbReference>
<evidence type="ECO:0000256" key="1">
    <source>
        <dbReference type="ARBA" id="ARBA00022801"/>
    </source>
</evidence>
<dbReference type="Proteomes" id="UP001381693">
    <property type="component" value="Unassembled WGS sequence"/>
</dbReference>
<dbReference type="GO" id="GO:0004767">
    <property type="term" value="F:sphingomyelin phosphodiesterase activity"/>
    <property type="evidence" value="ECO:0007669"/>
    <property type="project" value="UniProtKB-EC"/>
</dbReference>
<feature type="non-terminal residue" evidence="4">
    <location>
        <position position="1"/>
    </location>
</feature>
<feature type="non-terminal residue" evidence="4">
    <location>
        <position position="131"/>
    </location>
</feature>
<reference evidence="4 5" key="1">
    <citation type="submission" date="2023-11" db="EMBL/GenBank/DDBJ databases">
        <title>Halocaridina rubra genome assembly.</title>
        <authorList>
            <person name="Smith C."/>
        </authorList>
    </citation>
    <scope>NUCLEOTIDE SEQUENCE [LARGE SCALE GENOMIC DNA]</scope>
    <source>
        <strain evidence="4">EP-1</strain>
        <tissue evidence="4">Whole</tissue>
    </source>
</reference>
<sequence>GEVLYVINNTDYGYATICGWLLDGSCQSTDLQNWTLPLPGNKPEPEHPEPQQPTPGTIRILHLSDLHVDLLYNEGSAAVCGHPLCCRNAFGLPGPGEDAAGYWGALSNCDIPLVTLENLIANAAAMNPDLV</sequence>
<proteinExistence type="predicted"/>
<organism evidence="4 5">
    <name type="scientific">Halocaridina rubra</name>
    <name type="common">Hawaiian red shrimp</name>
    <dbReference type="NCBI Taxonomy" id="373956"/>
    <lineage>
        <taxon>Eukaryota</taxon>
        <taxon>Metazoa</taxon>
        <taxon>Ecdysozoa</taxon>
        <taxon>Arthropoda</taxon>
        <taxon>Crustacea</taxon>
        <taxon>Multicrustacea</taxon>
        <taxon>Malacostraca</taxon>
        <taxon>Eumalacostraca</taxon>
        <taxon>Eucarida</taxon>
        <taxon>Decapoda</taxon>
        <taxon>Pleocyemata</taxon>
        <taxon>Caridea</taxon>
        <taxon>Atyoidea</taxon>
        <taxon>Atyidae</taxon>
        <taxon>Halocaridina</taxon>
    </lineage>
</organism>
<evidence type="ECO:0000256" key="2">
    <source>
        <dbReference type="ARBA" id="ARBA00023180"/>
    </source>
</evidence>
<evidence type="ECO:0000313" key="4">
    <source>
        <dbReference type="EMBL" id="KAK7075333.1"/>
    </source>
</evidence>